<dbReference type="PANTHER" id="PTHR38118:SF4">
    <property type="match status" value="1"/>
</dbReference>
<keyword evidence="5" id="KW-1185">Reference proteome</keyword>
<feature type="domain" description="DUF7707" evidence="3">
    <location>
        <begin position="29"/>
        <end position="125"/>
    </location>
</feature>
<feature type="signal peptide" evidence="2">
    <location>
        <begin position="1"/>
        <end position="17"/>
    </location>
</feature>
<dbReference type="OrthoDB" id="2121879at2759"/>
<dbReference type="InterPro" id="IPR056124">
    <property type="entry name" value="DUF7707"/>
</dbReference>
<evidence type="ECO:0000256" key="1">
    <source>
        <dbReference type="SAM" id="MobiDB-lite"/>
    </source>
</evidence>
<organism evidence="4 5">
    <name type="scientific">Penicillium atrosanguineum</name>
    <dbReference type="NCBI Taxonomy" id="1132637"/>
    <lineage>
        <taxon>Eukaryota</taxon>
        <taxon>Fungi</taxon>
        <taxon>Dikarya</taxon>
        <taxon>Ascomycota</taxon>
        <taxon>Pezizomycotina</taxon>
        <taxon>Eurotiomycetes</taxon>
        <taxon>Eurotiomycetidae</taxon>
        <taxon>Eurotiales</taxon>
        <taxon>Aspergillaceae</taxon>
        <taxon>Penicillium</taxon>
    </lineage>
</organism>
<accession>A0A9W9GR39</accession>
<evidence type="ECO:0000256" key="2">
    <source>
        <dbReference type="SAM" id="SignalP"/>
    </source>
</evidence>
<gene>
    <name evidence="4" type="ORF">N7476_000867</name>
</gene>
<reference evidence="4" key="1">
    <citation type="submission" date="2022-12" db="EMBL/GenBank/DDBJ databases">
        <authorList>
            <person name="Petersen C."/>
        </authorList>
    </citation>
    <scope>NUCLEOTIDE SEQUENCE</scope>
    <source>
        <strain evidence="4">IBT 21472</strain>
    </source>
</reference>
<feature type="chain" id="PRO_5041114624" description="DUF7707 domain-containing protein" evidence="2">
    <location>
        <begin position="18"/>
        <end position="196"/>
    </location>
</feature>
<name>A0A9W9GR39_9EURO</name>
<protein>
    <recommendedName>
        <fullName evidence="3">DUF7707 domain-containing protein</fullName>
    </recommendedName>
</protein>
<proteinExistence type="predicted"/>
<dbReference type="PANTHER" id="PTHR38118">
    <property type="entry name" value="ANCHORED CELL WALL PROTEIN 11-RELATED"/>
    <property type="match status" value="1"/>
</dbReference>
<evidence type="ECO:0000313" key="4">
    <source>
        <dbReference type="EMBL" id="KAJ5331084.1"/>
    </source>
</evidence>
<keyword evidence="2" id="KW-0732">Signal</keyword>
<sequence length="196" mass="20477">MHSSIVLLSTLVAAAVAQNSTSYTFPQGFNLGMVKPDELNSWCQGQRNVCPDMCKGSTDVNSCDSTTLQYQCKCSDGTTPDSSQYIQTVPFYVCESTFGQCINAHPNDANGQKACKSAAKCGSKNATALNEIAESSSTSTSATSTMSMTTSTSSSMTSSSSVAAESTTKNAAITLGEDYSTGIMAGAMFLAARMFL</sequence>
<evidence type="ECO:0000259" key="3">
    <source>
        <dbReference type="Pfam" id="PF24808"/>
    </source>
</evidence>
<dbReference type="Proteomes" id="UP001147746">
    <property type="component" value="Unassembled WGS sequence"/>
</dbReference>
<dbReference type="Pfam" id="PF24808">
    <property type="entry name" value="DUF7707"/>
    <property type="match status" value="1"/>
</dbReference>
<dbReference type="EMBL" id="JAPZBO010000001">
    <property type="protein sequence ID" value="KAJ5331084.1"/>
    <property type="molecule type" value="Genomic_DNA"/>
</dbReference>
<evidence type="ECO:0000313" key="5">
    <source>
        <dbReference type="Proteomes" id="UP001147746"/>
    </source>
</evidence>
<feature type="region of interest" description="Disordered" evidence="1">
    <location>
        <begin position="132"/>
        <end position="161"/>
    </location>
</feature>
<reference evidence="4" key="2">
    <citation type="journal article" date="2023" name="IMA Fungus">
        <title>Comparative genomic study of the Penicillium genus elucidates a diverse pangenome and 15 lateral gene transfer events.</title>
        <authorList>
            <person name="Petersen C."/>
            <person name="Sorensen T."/>
            <person name="Nielsen M.R."/>
            <person name="Sondergaard T.E."/>
            <person name="Sorensen J.L."/>
            <person name="Fitzpatrick D.A."/>
            <person name="Frisvad J.C."/>
            <person name="Nielsen K.L."/>
        </authorList>
    </citation>
    <scope>NUCLEOTIDE SEQUENCE</scope>
    <source>
        <strain evidence="4">IBT 21472</strain>
    </source>
</reference>
<dbReference type="AlphaFoldDB" id="A0A9W9GR39"/>
<feature type="compositionally biased region" description="Low complexity" evidence="1">
    <location>
        <begin position="135"/>
        <end position="161"/>
    </location>
</feature>
<comment type="caution">
    <text evidence="4">The sequence shown here is derived from an EMBL/GenBank/DDBJ whole genome shotgun (WGS) entry which is preliminary data.</text>
</comment>